<dbReference type="FunFam" id="3.30.590.10:FF:000005">
    <property type="entry name" value="Probable glutamine synthetase"/>
    <property type="match status" value="1"/>
</dbReference>
<keyword evidence="4" id="KW-0067">ATP-binding</keyword>
<sequence>MTQDELQQRLQGFSRVKYAVADIDGVLRGKYIHRDKFLNGLAHGLGFCDVIFGWDVQDEVYDHVDLTGWHTGYPDRFARIDLSTFRQIPWEDDLPFFLADFDGQDTPACPRSLLKRMVHKAESMGYQPQFAQEFEWFNFRETSQSLEARGYHAPQPATTGMFGYSVLRLSQNSAFFKNLFELLDRFGVPLEGLHCETGPGVVEAAIRHTEALEAADRAVLLKNSVKEIAFRHGLLASFMAKWNKDLPGCSGHIHQSLWHNDENLFYAAEQPHKLSKLAAHYLAGQLHCLPDLLPLFAPTINSFKRLVEGAWAPTTVTWGVENRTNALRVINDTPQHMRIEHRVSGSDTNAYLAMAACLASGLYGIEQELPLTVPPTQGNGYQNKAHGTLAPNLWEATQRMKQSELARTLLGDAFVDHYATTRAWEWQQFQREVTDWELKRYFELI</sequence>
<dbReference type="Proteomes" id="UP000198510">
    <property type="component" value="Unassembled WGS sequence"/>
</dbReference>
<dbReference type="GO" id="GO:0006542">
    <property type="term" value="P:glutamine biosynthetic process"/>
    <property type="evidence" value="ECO:0007669"/>
    <property type="project" value="InterPro"/>
</dbReference>
<evidence type="ECO:0000256" key="2">
    <source>
        <dbReference type="ARBA" id="ARBA00022598"/>
    </source>
</evidence>
<organism evidence="8 9">
    <name type="scientific">Catalinimonas alkaloidigena</name>
    <dbReference type="NCBI Taxonomy" id="1075417"/>
    <lineage>
        <taxon>Bacteria</taxon>
        <taxon>Pseudomonadati</taxon>
        <taxon>Bacteroidota</taxon>
        <taxon>Cytophagia</taxon>
        <taxon>Cytophagales</taxon>
        <taxon>Catalimonadaceae</taxon>
        <taxon>Catalinimonas</taxon>
    </lineage>
</organism>
<dbReference type="RefSeq" id="WP_089685675.1">
    <property type="nucleotide sequence ID" value="NZ_FNFO01000009.1"/>
</dbReference>
<comment type="similarity">
    <text evidence="1 5 6">Belongs to the glutamine synthetase family.</text>
</comment>
<accession>A0A1G9PDV6</accession>
<dbReference type="OrthoDB" id="9807095at2"/>
<dbReference type="SUPFAM" id="SSF55931">
    <property type="entry name" value="Glutamine synthetase/guanido kinase"/>
    <property type="match status" value="1"/>
</dbReference>
<dbReference type="SUPFAM" id="SSF54368">
    <property type="entry name" value="Glutamine synthetase, N-terminal domain"/>
    <property type="match status" value="1"/>
</dbReference>
<dbReference type="Gene3D" id="3.30.590.10">
    <property type="entry name" value="Glutamine synthetase/guanido kinase, catalytic domain"/>
    <property type="match status" value="1"/>
</dbReference>
<name>A0A1G9PDV6_9BACT</name>
<evidence type="ECO:0000313" key="8">
    <source>
        <dbReference type="EMBL" id="SDL96397.1"/>
    </source>
</evidence>
<dbReference type="InterPro" id="IPR036651">
    <property type="entry name" value="Gln_synt_N_sf"/>
</dbReference>
<evidence type="ECO:0000256" key="6">
    <source>
        <dbReference type="RuleBase" id="RU000384"/>
    </source>
</evidence>
<dbReference type="GO" id="GO:0006576">
    <property type="term" value="P:biogenic amine metabolic process"/>
    <property type="evidence" value="ECO:0007669"/>
    <property type="project" value="UniProtKB-ARBA"/>
</dbReference>
<dbReference type="Pfam" id="PF00120">
    <property type="entry name" value="Gln-synt_C"/>
    <property type="match status" value="1"/>
</dbReference>
<dbReference type="PROSITE" id="PS51987">
    <property type="entry name" value="GS_CATALYTIC"/>
    <property type="match status" value="1"/>
</dbReference>
<gene>
    <name evidence="8" type="ORF">SAMN05421823_109149</name>
</gene>
<dbReference type="STRING" id="1075417.SAMN05421823_109149"/>
<evidence type="ECO:0000256" key="1">
    <source>
        <dbReference type="ARBA" id="ARBA00009897"/>
    </source>
</evidence>
<evidence type="ECO:0000313" key="9">
    <source>
        <dbReference type="Proteomes" id="UP000198510"/>
    </source>
</evidence>
<dbReference type="AlphaFoldDB" id="A0A1G9PDV6"/>
<feature type="domain" description="GS catalytic" evidence="7">
    <location>
        <begin position="110"/>
        <end position="445"/>
    </location>
</feature>
<reference evidence="8 9" key="1">
    <citation type="submission" date="2016-10" db="EMBL/GenBank/DDBJ databases">
        <authorList>
            <person name="de Groot N.N."/>
        </authorList>
    </citation>
    <scope>NUCLEOTIDE SEQUENCE [LARGE SCALE GENOMIC DNA]</scope>
    <source>
        <strain evidence="8 9">DSM 25186</strain>
    </source>
</reference>
<evidence type="ECO:0000256" key="4">
    <source>
        <dbReference type="ARBA" id="ARBA00022840"/>
    </source>
</evidence>
<dbReference type="InterPro" id="IPR008146">
    <property type="entry name" value="Gln_synth_cat_dom"/>
</dbReference>
<dbReference type="GO" id="GO:0004356">
    <property type="term" value="F:glutamine synthetase activity"/>
    <property type="evidence" value="ECO:0007669"/>
    <property type="project" value="InterPro"/>
</dbReference>
<dbReference type="GO" id="GO:0005524">
    <property type="term" value="F:ATP binding"/>
    <property type="evidence" value="ECO:0007669"/>
    <property type="project" value="UniProtKB-KW"/>
</dbReference>
<dbReference type="PANTHER" id="PTHR43785">
    <property type="entry name" value="GAMMA-GLUTAMYLPUTRESCINE SYNTHETASE"/>
    <property type="match status" value="1"/>
</dbReference>
<keyword evidence="9" id="KW-1185">Reference proteome</keyword>
<dbReference type="SMART" id="SM01230">
    <property type="entry name" value="Gln-synt_C"/>
    <property type="match status" value="1"/>
</dbReference>
<evidence type="ECO:0000256" key="3">
    <source>
        <dbReference type="ARBA" id="ARBA00022741"/>
    </source>
</evidence>
<evidence type="ECO:0000259" key="7">
    <source>
        <dbReference type="PROSITE" id="PS51987"/>
    </source>
</evidence>
<dbReference type="Gene3D" id="3.10.20.70">
    <property type="entry name" value="Glutamine synthetase, N-terminal domain"/>
    <property type="match status" value="1"/>
</dbReference>
<keyword evidence="2" id="KW-0436">Ligase</keyword>
<dbReference type="EMBL" id="FNFO01000009">
    <property type="protein sequence ID" value="SDL96397.1"/>
    <property type="molecule type" value="Genomic_DNA"/>
</dbReference>
<protein>
    <submittedName>
        <fullName evidence="8">Glutamine synthetase</fullName>
    </submittedName>
</protein>
<proteinExistence type="inferred from homology"/>
<keyword evidence="3" id="KW-0547">Nucleotide-binding</keyword>
<dbReference type="InterPro" id="IPR014746">
    <property type="entry name" value="Gln_synth/guanido_kin_cat_dom"/>
</dbReference>
<evidence type="ECO:0000256" key="5">
    <source>
        <dbReference type="PROSITE-ProRule" id="PRU01331"/>
    </source>
</evidence>
<dbReference type="PANTHER" id="PTHR43785:SF12">
    <property type="entry name" value="TYPE-1 GLUTAMINE SYNTHETASE 2"/>
    <property type="match status" value="1"/>
</dbReference>
<dbReference type="GO" id="GO:0042402">
    <property type="term" value="P:biogenic amine catabolic process"/>
    <property type="evidence" value="ECO:0007669"/>
    <property type="project" value="UniProtKB-ARBA"/>
</dbReference>